<evidence type="ECO:0000313" key="3">
    <source>
        <dbReference type="Proteomes" id="UP000033867"/>
    </source>
</evidence>
<keyword evidence="1" id="KW-0812">Transmembrane</keyword>
<protein>
    <submittedName>
        <fullName evidence="2">Uncharacterized protein</fullName>
    </submittedName>
</protein>
<feature type="transmembrane region" description="Helical" evidence="1">
    <location>
        <begin position="12"/>
        <end position="33"/>
    </location>
</feature>
<evidence type="ECO:0000256" key="1">
    <source>
        <dbReference type="SAM" id="Phobius"/>
    </source>
</evidence>
<keyword evidence="1" id="KW-1133">Transmembrane helix</keyword>
<accession>A0A0G1BGL6</accession>
<gene>
    <name evidence="2" type="ORF">UV42_C0007G0012</name>
</gene>
<name>A0A0G1BGL6_9BACT</name>
<keyword evidence="1" id="KW-0472">Membrane</keyword>
<organism evidence="2 3">
    <name type="scientific">Candidatus Magasanikbacteria bacterium GW2011_GWE2_42_7</name>
    <dbReference type="NCBI Taxonomy" id="1619052"/>
    <lineage>
        <taxon>Bacteria</taxon>
        <taxon>Candidatus Magasanikiibacteriota</taxon>
    </lineage>
</organism>
<dbReference type="AlphaFoldDB" id="A0A0G1BGL6"/>
<dbReference type="EMBL" id="LCEK01000007">
    <property type="protein sequence ID" value="KKS72560.1"/>
    <property type="molecule type" value="Genomic_DNA"/>
</dbReference>
<evidence type="ECO:0000313" key="2">
    <source>
        <dbReference type="EMBL" id="KKS72560.1"/>
    </source>
</evidence>
<reference evidence="2 3" key="1">
    <citation type="journal article" date="2015" name="Nature">
        <title>rRNA introns, odd ribosomes, and small enigmatic genomes across a large radiation of phyla.</title>
        <authorList>
            <person name="Brown C.T."/>
            <person name="Hug L.A."/>
            <person name="Thomas B.C."/>
            <person name="Sharon I."/>
            <person name="Castelle C.J."/>
            <person name="Singh A."/>
            <person name="Wilkins M.J."/>
            <person name="Williams K.H."/>
            <person name="Banfield J.F."/>
        </authorList>
    </citation>
    <scope>NUCLEOTIDE SEQUENCE [LARGE SCALE GENOMIC DNA]</scope>
</reference>
<dbReference type="Proteomes" id="UP000033867">
    <property type="component" value="Unassembled WGS sequence"/>
</dbReference>
<proteinExistence type="predicted"/>
<sequence>MYIQQKKQGIVSVMVAFLCIFSMVFFVHTVFAVSPSVEINSAAPSTPQREVVLTIDAPAGTKEMQISNDSEFDDALWVAYRKVKGWVLTLGRGNKVVYVRFRLKDGSVTQSYTDAIVLNVQSNIGASVDINMDATTTTSRIVTLHIEYSPGVEQIFVSNDSNFGVFETFQLTDTIQWTLGGGSGRKTVYVQFMDANGNYKTVNDSILYNELPGKLPGGTLLRSSTSAIYYLGLDGKIHPYLHASVFHSWFADFRDVDIHTVSAVSLQQYQVGKPVCMRGGTWLIQFQNFPQLYAAESGCRLFPLRSEVEAYLLYGKDWKKRLITLSDLESGVYTTYDRGIHDSEHGVIDMDGDGLDKETEVLYGTKDSLPDTDGDGLSDFEEVGVWFTSPLDSDTDDNGVGDLKQILDDYISTGHQTDVAKDVYNYPGGQIIKNRENGKYYLSYVDGKIYFLANNTAAKVFQTNMFDEKFVIRSSPYLSLIIRSGWHVQENSNLLFAPTLITRQHNLYAL</sequence>
<comment type="caution">
    <text evidence="2">The sequence shown here is derived from an EMBL/GenBank/DDBJ whole genome shotgun (WGS) entry which is preliminary data.</text>
</comment>
<dbReference type="PATRIC" id="fig|1619052.3.peg.203"/>